<evidence type="ECO:0008006" key="14">
    <source>
        <dbReference type="Google" id="ProtNLM"/>
    </source>
</evidence>
<evidence type="ECO:0000256" key="6">
    <source>
        <dbReference type="ARBA" id="ARBA00022982"/>
    </source>
</evidence>
<proteinExistence type="predicted"/>
<keyword evidence="6" id="KW-0249">Electron transport</keyword>
<evidence type="ECO:0000256" key="5">
    <source>
        <dbReference type="ARBA" id="ARBA00022729"/>
    </source>
</evidence>
<dbReference type="Gene3D" id="1.20.120.1770">
    <property type="match status" value="1"/>
</dbReference>
<reference evidence="12" key="4">
    <citation type="submission" date="2025-09" db="UniProtKB">
        <authorList>
            <consortium name="Ensembl"/>
        </authorList>
    </citation>
    <scope>IDENTIFICATION</scope>
</reference>
<dbReference type="SMART" id="SM00665">
    <property type="entry name" value="B561"/>
    <property type="match status" value="1"/>
</dbReference>
<dbReference type="Bgee" id="ENSGGOG00000003877">
    <property type="expression patterns" value="Expressed in liver and 3 other cell types or tissues"/>
</dbReference>
<evidence type="ECO:0000256" key="7">
    <source>
        <dbReference type="ARBA" id="ARBA00022989"/>
    </source>
</evidence>
<keyword evidence="8 9" id="KW-0472">Membrane</keyword>
<evidence type="ECO:0000313" key="13">
    <source>
        <dbReference type="Proteomes" id="UP000001519"/>
    </source>
</evidence>
<dbReference type="PANTHER" id="PTHR23130:SF171">
    <property type="entry name" value="OS01G0895300 PROTEIN"/>
    <property type="match status" value="1"/>
</dbReference>
<name>G3QMR2_GORGO</name>
<feature type="transmembrane region" description="Helical" evidence="9">
    <location>
        <begin position="259"/>
        <end position="280"/>
    </location>
</feature>
<reference evidence="13" key="1">
    <citation type="submission" date="2011-05" db="EMBL/GenBank/DDBJ databases">
        <title>Insights into the evolution of the great apes provided by the gorilla genome.</title>
        <authorList>
            <person name="Scally A."/>
        </authorList>
    </citation>
    <scope>NUCLEOTIDE SEQUENCE [LARGE SCALE GENOMIC DNA]</scope>
</reference>
<organism evidence="12 13">
    <name type="scientific">Gorilla gorilla gorilla</name>
    <name type="common">Western lowland gorilla</name>
    <dbReference type="NCBI Taxonomy" id="9595"/>
    <lineage>
        <taxon>Eukaryota</taxon>
        <taxon>Metazoa</taxon>
        <taxon>Chordata</taxon>
        <taxon>Craniata</taxon>
        <taxon>Vertebrata</taxon>
        <taxon>Euteleostomi</taxon>
        <taxon>Mammalia</taxon>
        <taxon>Eutheria</taxon>
        <taxon>Euarchontoglires</taxon>
        <taxon>Primates</taxon>
        <taxon>Haplorrhini</taxon>
        <taxon>Catarrhini</taxon>
        <taxon>Hominidae</taxon>
        <taxon>Gorilla</taxon>
    </lineage>
</organism>
<keyword evidence="7 9" id="KW-1133">Transmembrane helix</keyword>
<comment type="subcellular location">
    <subcellularLocation>
        <location evidence="2">Membrane</location>
    </subcellularLocation>
</comment>
<feature type="transmembrane region" description="Helical" evidence="9">
    <location>
        <begin position="163"/>
        <end position="182"/>
    </location>
</feature>
<evidence type="ECO:0000256" key="8">
    <source>
        <dbReference type="ARBA" id="ARBA00023136"/>
    </source>
</evidence>
<evidence type="ECO:0000259" key="10">
    <source>
        <dbReference type="PROSITE" id="PS50836"/>
    </source>
</evidence>
<feature type="transmembrane region" description="Helical" evidence="9">
    <location>
        <begin position="194"/>
        <end position="212"/>
    </location>
</feature>
<keyword evidence="4 9" id="KW-0812">Transmembrane</keyword>
<dbReference type="EMBL" id="CABD030004798">
    <property type="status" value="NOT_ANNOTATED_CDS"/>
    <property type="molecule type" value="Genomic_DNA"/>
</dbReference>
<feature type="transmembrane region" description="Helical" evidence="9">
    <location>
        <begin position="224"/>
        <end position="247"/>
    </location>
</feature>
<dbReference type="EMBL" id="CABD030004800">
    <property type="status" value="NOT_ANNOTATED_CDS"/>
    <property type="molecule type" value="Genomic_DNA"/>
</dbReference>
<sequence length="373" mass="42729">GDDDAYLCIHEDQTVYIQPSHLTGRSHPVMDSRDTLEDMAWRLADGVMQCSFRRNITLPGVKNRFDLNTSYYIFLADGAANDGRIYKHSQQPLITYEKYDVTDSPKNIGGSHSVLLLKVHGALMFVAWMTTVSIGVLVARFFKPVWSKAFFLGEAAWFQVHRMLMFTTTVLTCIAFVMPFIYRGGWSRHAGYHPYLGCIVMTLAVLQPLLAVSRPPLHDPRRQMFNWTHWSMGTAARIIAVAAMFLGMDLPGLNLPDSWKTYAMIGFVAWHVGTEIVLELKYWMMTEFRSFSHLLQWKQRVMLLKRQCWQFMSVGMLLFSSYFYLQSTIYEQAKTLAFAGQVIIIIKPKKLEACPDCLEHICEFSLGRLGSCL</sequence>
<feature type="transmembrane region" description="Helical" evidence="9">
    <location>
        <begin position="308"/>
        <end position="325"/>
    </location>
</feature>
<dbReference type="EMBL" id="CABD030004799">
    <property type="status" value="NOT_ANNOTATED_CDS"/>
    <property type="molecule type" value="Genomic_DNA"/>
</dbReference>
<dbReference type="HOGENOM" id="CLU_743027_0_0_1"/>
<dbReference type="EMBL" id="CABD030004797">
    <property type="status" value="NOT_ANNOTATED_CDS"/>
    <property type="molecule type" value="Genomic_DNA"/>
</dbReference>
<evidence type="ECO:0000256" key="4">
    <source>
        <dbReference type="ARBA" id="ARBA00022692"/>
    </source>
</evidence>
<keyword evidence="5" id="KW-0732">Signal</keyword>
<evidence type="ECO:0000256" key="3">
    <source>
        <dbReference type="ARBA" id="ARBA00022448"/>
    </source>
</evidence>
<evidence type="ECO:0000259" key="11">
    <source>
        <dbReference type="PROSITE" id="PS50939"/>
    </source>
</evidence>
<evidence type="ECO:0000256" key="9">
    <source>
        <dbReference type="SAM" id="Phobius"/>
    </source>
</evidence>
<dbReference type="AlphaFoldDB" id="G3QMR2"/>
<dbReference type="GeneTree" id="ENSGT00940000157704"/>
<protein>
    <recommendedName>
        <fullName evidence="14">Ferric chelate reductase 1</fullName>
    </recommendedName>
</protein>
<dbReference type="STRING" id="9593.ENSGGOP00000003806"/>
<dbReference type="OMA" id="XGDDDAY"/>
<dbReference type="CDD" id="cd08760">
    <property type="entry name" value="Cyt_b561_FRRS1_like"/>
    <property type="match status" value="1"/>
</dbReference>
<accession>G3QMR2</accession>
<feature type="transmembrane region" description="Helical" evidence="9">
    <location>
        <begin position="122"/>
        <end position="142"/>
    </location>
</feature>
<feature type="domain" description="DOMON" evidence="10">
    <location>
        <begin position="1"/>
        <end position="78"/>
    </location>
</feature>
<dbReference type="GO" id="GO:0016020">
    <property type="term" value="C:membrane"/>
    <property type="evidence" value="ECO:0007669"/>
    <property type="project" value="UniProtKB-SubCell"/>
</dbReference>
<dbReference type="PANTHER" id="PTHR23130">
    <property type="entry name" value="CYTOCHROME B561 AND DOMON DOMAIN-CONTAINING PROTEIN"/>
    <property type="match status" value="1"/>
</dbReference>
<keyword evidence="3" id="KW-0813">Transport</keyword>
<dbReference type="Pfam" id="PF03351">
    <property type="entry name" value="DOMON"/>
    <property type="match status" value="1"/>
</dbReference>
<dbReference type="FunFam" id="1.20.120.1770:FF:000003">
    <property type="entry name" value="Ferric chelate reductase 1"/>
    <property type="match status" value="1"/>
</dbReference>
<feature type="domain" description="Cytochrome b561" evidence="11">
    <location>
        <begin position="82"/>
        <end position="281"/>
    </location>
</feature>
<gene>
    <name evidence="12" type="primary">FRRS1</name>
</gene>
<reference evidence="12 13" key="2">
    <citation type="journal article" date="2012" name="Nature">
        <title>Insights into hominid evolution from the gorilla genome sequence.</title>
        <authorList>
            <person name="Scally A."/>
            <person name="Dutheil J.Y."/>
            <person name="Hillier L.W."/>
            <person name="Jordan G.E."/>
            <person name="Goodhead I."/>
            <person name="Herrero J."/>
            <person name="Hobolth A."/>
            <person name="Lappalainen T."/>
            <person name="Mailund T."/>
            <person name="Marques-Bonet T."/>
            <person name="McCarthy S."/>
            <person name="Montgomery S.H."/>
            <person name="Schwalie P.C."/>
            <person name="Tang Y.A."/>
            <person name="Ward M.C."/>
            <person name="Xue Y."/>
            <person name="Yngvadottir B."/>
            <person name="Alkan C."/>
            <person name="Andersen L.N."/>
            <person name="Ayub Q."/>
            <person name="Ball E.V."/>
            <person name="Beal K."/>
            <person name="Bradley B.J."/>
            <person name="Chen Y."/>
            <person name="Clee C.M."/>
            <person name="Fitzgerald S."/>
            <person name="Graves T.A."/>
            <person name="Gu Y."/>
            <person name="Heath P."/>
            <person name="Heger A."/>
            <person name="Karakoc E."/>
            <person name="Kolb-Kokocinski A."/>
            <person name="Laird G.K."/>
            <person name="Lunter G."/>
            <person name="Meader S."/>
            <person name="Mort M."/>
            <person name="Mullikin J.C."/>
            <person name="Munch K."/>
            <person name="O'Connor T.D."/>
            <person name="Phillips A.D."/>
            <person name="Prado-Martinez J."/>
            <person name="Rogers A.S."/>
            <person name="Sajjadian S."/>
            <person name="Schmidt D."/>
            <person name="Shaw K."/>
            <person name="Simpson J.T."/>
            <person name="Stenson P.D."/>
            <person name="Turner D.J."/>
            <person name="Vigilant L."/>
            <person name="Vilella A.J."/>
            <person name="Whitener W."/>
            <person name="Zhu B."/>
            <person name="Cooper D.N."/>
            <person name="de Jong P."/>
            <person name="Dermitzakis E.T."/>
            <person name="Eichler E.E."/>
            <person name="Flicek P."/>
            <person name="Goldman N."/>
            <person name="Mundy N.I."/>
            <person name="Ning Z."/>
            <person name="Odom D.T."/>
            <person name="Ponting C.P."/>
            <person name="Quail M.A."/>
            <person name="Ryder O.A."/>
            <person name="Searle S.M."/>
            <person name="Warren W.C."/>
            <person name="Wilson R.K."/>
            <person name="Schierup M.H."/>
            <person name="Rogers J."/>
            <person name="Tyler-Smith C."/>
            <person name="Durbin R."/>
        </authorList>
    </citation>
    <scope>NUCLEOTIDE SEQUENCE [LARGE SCALE GENOMIC DNA]</scope>
</reference>
<keyword evidence="13" id="KW-1185">Reference proteome</keyword>
<dbReference type="eggNOG" id="KOG4293">
    <property type="taxonomic scope" value="Eukaryota"/>
</dbReference>
<dbReference type="PROSITE" id="PS50836">
    <property type="entry name" value="DOMON"/>
    <property type="match status" value="1"/>
</dbReference>
<dbReference type="Proteomes" id="UP000001519">
    <property type="component" value="Chromosome 1"/>
</dbReference>
<reference evidence="12" key="3">
    <citation type="submission" date="2025-08" db="UniProtKB">
        <authorList>
            <consortium name="Ensembl"/>
        </authorList>
    </citation>
    <scope>IDENTIFICATION</scope>
</reference>
<dbReference type="InterPro" id="IPR006593">
    <property type="entry name" value="Cyt_b561/ferric_Rdtase_TM"/>
</dbReference>
<dbReference type="InParanoid" id="G3QMR2"/>
<comment type="cofactor">
    <cofactor evidence="1">
        <name>heme b</name>
        <dbReference type="ChEBI" id="CHEBI:60344"/>
    </cofactor>
</comment>
<dbReference type="PROSITE" id="PS50939">
    <property type="entry name" value="CYTOCHROME_B561"/>
    <property type="match status" value="1"/>
</dbReference>
<dbReference type="Ensembl" id="ENSGGOT00000003900.3">
    <property type="protein sequence ID" value="ENSGGOP00000003806.2"/>
    <property type="gene ID" value="ENSGGOG00000003877.3"/>
</dbReference>
<evidence type="ECO:0000256" key="2">
    <source>
        <dbReference type="ARBA" id="ARBA00004370"/>
    </source>
</evidence>
<evidence type="ECO:0000313" key="12">
    <source>
        <dbReference type="Ensembl" id="ENSGGOP00000003806.2"/>
    </source>
</evidence>
<evidence type="ECO:0000256" key="1">
    <source>
        <dbReference type="ARBA" id="ARBA00001970"/>
    </source>
</evidence>
<dbReference type="InterPro" id="IPR005018">
    <property type="entry name" value="DOMON_domain"/>
</dbReference>
<dbReference type="EMBL" id="CABD030004801">
    <property type="status" value="NOT_ANNOTATED_CDS"/>
    <property type="molecule type" value="Genomic_DNA"/>
</dbReference>